<evidence type="ECO:0000256" key="1">
    <source>
        <dbReference type="ARBA" id="ARBA00000085"/>
    </source>
</evidence>
<keyword evidence="4" id="KW-0472">Membrane</keyword>
<dbReference type="SUPFAM" id="SSF55781">
    <property type="entry name" value="GAF domain-like"/>
    <property type="match status" value="1"/>
</dbReference>
<comment type="catalytic activity">
    <reaction evidence="1">
        <text>ATP + protein L-histidine = ADP + protein N-phospho-L-histidine.</text>
        <dbReference type="EC" id="2.7.13.3"/>
    </reaction>
</comment>
<feature type="domain" description="Histidine kinase" evidence="5">
    <location>
        <begin position="479"/>
        <end position="681"/>
    </location>
</feature>
<feature type="transmembrane region" description="Helical" evidence="4">
    <location>
        <begin position="228"/>
        <end position="252"/>
    </location>
</feature>
<feature type="transmembrane region" description="Helical" evidence="4">
    <location>
        <begin position="131"/>
        <end position="148"/>
    </location>
</feature>
<dbReference type="InterPro" id="IPR003594">
    <property type="entry name" value="HATPase_dom"/>
</dbReference>
<dbReference type="Pfam" id="PF02518">
    <property type="entry name" value="HATPase_c"/>
    <property type="match status" value="1"/>
</dbReference>
<dbReference type="EC" id="2.7.13.3" evidence="2"/>
<dbReference type="CDD" id="cd00075">
    <property type="entry name" value="HATPase"/>
    <property type="match status" value="1"/>
</dbReference>
<evidence type="ECO:0000256" key="2">
    <source>
        <dbReference type="ARBA" id="ARBA00012438"/>
    </source>
</evidence>
<keyword evidence="6" id="KW-0808">Transferase</keyword>
<reference evidence="6 7" key="1">
    <citation type="submission" date="2019-06" db="EMBL/GenBank/DDBJ databases">
        <title>Nitrosomonas stercoris KYUHI-S whole genome shotgun sequence.</title>
        <authorList>
            <person name="Nakagawa T."/>
            <person name="Tsuchiya Y."/>
            <person name="Takahashi R."/>
        </authorList>
    </citation>
    <scope>NUCLEOTIDE SEQUENCE [LARGE SCALE GENOMIC DNA]</scope>
    <source>
        <strain evidence="6 7">KYUHI-S</strain>
    </source>
</reference>
<feature type="transmembrane region" description="Helical" evidence="4">
    <location>
        <begin position="6"/>
        <end position="24"/>
    </location>
</feature>
<dbReference type="Gene3D" id="3.30.565.10">
    <property type="entry name" value="Histidine kinase-like ATPase, C-terminal domain"/>
    <property type="match status" value="1"/>
</dbReference>
<dbReference type="EMBL" id="AP019755">
    <property type="protein sequence ID" value="BBL35914.1"/>
    <property type="molecule type" value="Genomic_DNA"/>
</dbReference>
<gene>
    <name evidence="6" type="ORF">Nstercoris_02193</name>
</gene>
<accession>A0A4Y1YPI0</accession>
<feature type="transmembrane region" description="Helical" evidence="4">
    <location>
        <begin position="59"/>
        <end position="81"/>
    </location>
</feature>
<dbReference type="SMART" id="SM00387">
    <property type="entry name" value="HATPase_c"/>
    <property type="match status" value="1"/>
</dbReference>
<dbReference type="PANTHER" id="PTHR43547:SF2">
    <property type="entry name" value="HYBRID SIGNAL TRANSDUCTION HISTIDINE KINASE C"/>
    <property type="match status" value="1"/>
</dbReference>
<feature type="transmembrane region" description="Helical" evidence="4">
    <location>
        <begin position="31"/>
        <end position="53"/>
    </location>
</feature>
<feature type="transmembrane region" description="Helical" evidence="4">
    <location>
        <begin position="258"/>
        <end position="280"/>
    </location>
</feature>
<evidence type="ECO:0000313" key="7">
    <source>
        <dbReference type="Proteomes" id="UP000316473"/>
    </source>
</evidence>
<dbReference type="KEGG" id="nst:Nstercoris_02193"/>
<dbReference type="PANTHER" id="PTHR43547">
    <property type="entry name" value="TWO-COMPONENT HISTIDINE KINASE"/>
    <property type="match status" value="1"/>
</dbReference>
<keyword evidence="7" id="KW-1185">Reference proteome</keyword>
<evidence type="ECO:0000259" key="5">
    <source>
        <dbReference type="PROSITE" id="PS50109"/>
    </source>
</evidence>
<dbReference type="NCBIfam" id="TIGR02916">
    <property type="entry name" value="PEP_his_kin"/>
    <property type="match status" value="1"/>
</dbReference>
<dbReference type="Proteomes" id="UP000316473">
    <property type="component" value="Chromosome"/>
</dbReference>
<dbReference type="InterPro" id="IPR004358">
    <property type="entry name" value="Sig_transdc_His_kin-like_C"/>
</dbReference>
<evidence type="ECO:0000313" key="6">
    <source>
        <dbReference type="EMBL" id="BBL35914.1"/>
    </source>
</evidence>
<proteinExistence type="predicted"/>
<feature type="transmembrane region" description="Helical" evidence="4">
    <location>
        <begin position="193"/>
        <end position="213"/>
    </location>
</feature>
<sequence>MTVLSYSTAAIFFLFLFILLITSWRGRLYGILLAAACLISAIWAAAIAALFYWDQLDFKFIQLLEILRNASLTLFLVTLLNPFQTDNKTSTNLLRINPAITAIALFYLACLGQIIISDATGFDPNQPSSPFVYIPWVAMALIGIILVEQYYRNTPDAQRWGIKFICLGIGGLFVYDFYLYSDALLFIKISPDIWAARGLINTLTVPLIALSAARNPKWSVGISVSRHILFYSSALFGAAIYLLLMAAAGYYLRFSGGTWGTVFQLTFLFGAIILLTTVLFSGTTRSWLKVFISKHFFSYSYDYREEWLRFTRTLSEEEVELRVRIIQSLAQLVESPAGGLWFKSEQSHLYQPIACWNMAYIDATARQDSHFCRFIQEKAWIIDLYQYQTNPEQYAAMILPDWLPTIPKARWVIPLILHKELQGFVVLTEPRSAIDFNWEVRDLLKVAGNQAASYLAQHEAARALSTARQFESFNRMSTFIVHDIKNLIAQLTLLLANAEKHKNNPEFQQDMLDTVALSINKMKRMLEKLSNGGVHEEENSLLLDELLQRIVASKSFYQPKPTLNIIDANLSAQADTIRLERVLGHLIQNAIEATPKNGFVEIRLKQQTEQVVIEIEDNGHGMNEQFIHEKLFVPFESTKTAGMGIGVFESKEYVESIGGKLQVTSQEARGTIFSVILPLATTTAMATT</sequence>
<name>A0A4Y1YPI0_9PROT</name>
<dbReference type="GO" id="GO:0000155">
    <property type="term" value="F:phosphorelay sensor kinase activity"/>
    <property type="evidence" value="ECO:0007669"/>
    <property type="project" value="InterPro"/>
</dbReference>
<feature type="transmembrane region" description="Helical" evidence="4">
    <location>
        <begin position="93"/>
        <end position="116"/>
    </location>
</feature>
<dbReference type="AlphaFoldDB" id="A0A4Y1YPI0"/>
<dbReference type="InterPro" id="IPR036890">
    <property type="entry name" value="HATPase_C_sf"/>
</dbReference>
<dbReference type="PROSITE" id="PS50109">
    <property type="entry name" value="HIS_KIN"/>
    <property type="match status" value="1"/>
</dbReference>
<dbReference type="PRINTS" id="PR00344">
    <property type="entry name" value="BCTRLSENSOR"/>
</dbReference>
<dbReference type="InterPro" id="IPR014265">
    <property type="entry name" value="XrtA/PrsK"/>
</dbReference>
<keyword evidence="4" id="KW-1133">Transmembrane helix</keyword>
<protein>
    <recommendedName>
        <fullName evidence="2">histidine kinase</fullName>
        <ecNumber evidence="2">2.7.13.3</ecNumber>
    </recommendedName>
</protein>
<evidence type="ECO:0000256" key="4">
    <source>
        <dbReference type="SAM" id="Phobius"/>
    </source>
</evidence>
<dbReference type="CDD" id="cd00082">
    <property type="entry name" value="HisKA"/>
    <property type="match status" value="1"/>
</dbReference>
<feature type="transmembrane region" description="Helical" evidence="4">
    <location>
        <begin position="160"/>
        <end position="181"/>
    </location>
</feature>
<keyword evidence="6" id="KW-0418">Kinase</keyword>
<dbReference type="SUPFAM" id="SSF55874">
    <property type="entry name" value="ATPase domain of HSP90 chaperone/DNA topoisomerase II/histidine kinase"/>
    <property type="match status" value="1"/>
</dbReference>
<dbReference type="InterPro" id="IPR003661">
    <property type="entry name" value="HisK_dim/P_dom"/>
</dbReference>
<organism evidence="6 7">
    <name type="scientific">Nitrosomonas stercoris</name>
    <dbReference type="NCBI Taxonomy" id="1444684"/>
    <lineage>
        <taxon>Bacteria</taxon>
        <taxon>Pseudomonadati</taxon>
        <taxon>Pseudomonadota</taxon>
        <taxon>Betaproteobacteria</taxon>
        <taxon>Nitrosomonadales</taxon>
        <taxon>Nitrosomonadaceae</taxon>
        <taxon>Nitrosomonas</taxon>
    </lineage>
</organism>
<dbReference type="InterPro" id="IPR005467">
    <property type="entry name" value="His_kinase_dom"/>
</dbReference>
<evidence type="ECO:0000256" key="3">
    <source>
        <dbReference type="ARBA" id="ARBA00022553"/>
    </source>
</evidence>
<keyword evidence="3" id="KW-0597">Phosphoprotein</keyword>
<keyword evidence="4" id="KW-0812">Transmembrane</keyword>